<dbReference type="EMBL" id="JAVRJZ010000012">
    <property type="protein sequence ID" value="KAK2715154.1"/>
    <property type="molecule type" value="Genomic_DNA"/>
</dbReference>
<comment type="subcellular location">
    <subcellularLocation>
        <location evidence="1">Nucleus</location>
    </subcellularLocation>
</comment>
<evidence type="ECO:0000256" key="3">
    <source>
        <dbReference type="SAM" id="MobiDB-lite"/>
    </source>
</evidence>
<protein>
    <recommendedName>
        <fullName evidence="4">UBA domain-containing protein</fullName>
    </recommendedName>
</protein>
<keyword evidence="2" id="KW-0539">Nucleus</keyword>
<feature type="region of interest" description="Disordered" evidence="3">
    <location>
        <begin position="580"/>
        <end position="633"/>
    </location>
</feature>
<dbReference type="InterPro" id="IPR009060">
    <property type="entry name" value="UBA-like_sf"/>
</dbReference>
<gene>
    <name evidence="5" type="ORF">QYM36_009959</name>
</gene>
<dbReference type="PANTHER" id="PTHR13681">
    <property type="entry name" value="SURVIVAL OF MOTOR NEURON-RELATED-SPLICING FACTOR 30-RELATED"/>
    <property type="match status" value="1"/>
</dbReference>
<organism evidence="5 6">
    <name type="scientific">Artemia franciscana</name>
    <name type="common">Brine shrimp</name>
    <name type="synonym">Artemia sanfranciscana</name>
    <dbReference type="NCBI Taxonomy" id="6661"/>
    <lineage>
        <taxon>Eukaryota</taxon>
        <taxon>Metazoa</taxon>
        <taxon>Ecdysozoa</taxon>
        <taxon>Arthropoda</taxon>
        <taxon>Crustacea</taxon>
        <taxon>Branchiopoda</taxon>
        <taxon>Anostraca</taxon>
        <taxon>Artemiidae</taxon>
        <taxon>Artemia</taxon>
    </lineage>
</organism>
<keyword evidence="6" id="KW-1185">Reference proteome</keyword>
<accession>A0AA88L6W5</accession>
<dbReference type="PANTHER" id="PTHR13681:SF24">
    <property type="entry name" value="TUDOR DOMAIN-CONTAINING PROTEIN 3"/>
    <property type="match status" value="1"/>
</dbReference>
<feature type="compositionally biased region" description="Polar residues" evidence="3">
    <location>
        <begin position="591"/>
        <end position="601"/>
    </location>
</feature>
<dbReference type="AlphaFoldDB" id="A0AA88L6W5"/>
<feature type="region of interest" description="Disordered" evidence="3">
    <location>
        <begin position="468"/>
        <end position="487"/>
    </location>
</feature>
<dbReference type="InterPro" id="IPR015940">
    <property type="entry name" value="UBA"/>
</dbReference>
<comment type="caution">
    <text evidence="5">The sequence shown here is derived from an EMBL/GenBank/DDBJ whole genome shotgun (WGS) entry which is preliminary data.</text>
</comment>
<feature type="region of interest" description="Disordered" evidence="3">
    <location>
        <begin position="510"/>
        <end position="541"/>
    </location>
</feature>
<dbReference type="Gene3D" id="1.10.8.10">
    <property type="entry name" value="DNA helicase RuvA subunit, C-terminal domain"/>
    <property type="match status" value="1"/>
</dbReference>
<dbReference type="Pfam" id="PF08585">
    <property type="entry name" value="RMI1_N_C"/>
    <property type="match status" value="1"/>
</dbReference>
<dbReference type="Proteomes" id="UP001187531">
    <property type="component" value="Unassembled WGS sequence"/>
</dbReference>
<reference evidence="5" key="1">
    <citation type="submission" date="2023-07" db="EMBL/GenBank/DDBJ databases">
        <title>Chromosome-level genome assembly of Artemia franciscana.</title>
        <authorList>
            <person name="Jo E."/>
        </authorList>
    </citation>
    <scope>NUCLEOTIDE SEQUENCE</scope>
    <source>
        <tissue evidence="5">Whole body</tissue>
    </source>
</reference>
<feature type="domain" description="UBA" evidence="4">
    <location>
        <begin position="428"/>
        <end position="467"/>
    </location>
</feature>
<dbReference type="SUPFAM" id="SSF46934">
    <property type="entry name" value="UBA-like"/>
    <property type="match status" value="1"/>
</dbReference>
<evidence type="ECO:0000256" key="2">
    <source>
        <dbReference type="ARBA" id="ARBA00023242"/>
    </source>
</evidence>
<dbReference type="Gene3D" id="2.40.50.770">
    <property type="entry name" value="RecQ-mediated genome instability protein Rmi1, C-terminal domain"/>
    <property type="match status" value="1"/>
</dbReference>
<dbReference type="SMART" id="SM01161">
    <property type="entry name" value="DUF1767"/>
    <property type="match status" value="1"/>
</dbReference>
<feature type="compositionally biased region" description="Low complexity" evidence="3">
    <location>
        <begin position="580"/>
        <end position="590"/>
    </location>
</feature>
<evidence type="ECO:0000313" key="6">
    <source>
        <dbReference type="Proteomes" id="UP001187531"/>
    </source>
</evidence>
<evidence type="ECO:0000313" key="5">
    <source>
        <dbReference type="EMBL" id="KAK2715154.1"/>
    </source>
</evidence>
<dbReference type="InterPro" id="IPR042470">
    <property type="entry name" value="RMI1_N_C_sf"/>
</dbReference>
<evidence type="ECO:0000259" key="4">
    <source>
        <dbReference type="PROSITE" id="PS50030"/>
    </source>
</evidence>
<dbReference type="SMART" id="SM00165">
    <property type="entry name" value="UBA"/>
    <property type="match status" value="1"/>
</dbReference>
<feature type="compositionally biased region" description="Polar residues" evidence="3">
    <location>
        <begin position="511"/>
        <end position="522"/>
    </location>
</feature>
<name>A0AA88L6W5_ARTSF</name>
<sequence>MYKILKGKIEKDYAKFKYSRRTIYNFSNAFSFEMLGYIFEGRFLKEEKMGDPHDDHNFTNNLEKLDKNCTVLAWIQYKNQIKGRMTPGAKLLVARILKKELGNYGTIIEAPGPGGSMVIQTRAPTTTDMITLQKIKFNNNEIIFEKYDKEKADNFKNNIIGKKGILFIEKETADFAEVEDELKENPEIEKILKIGNDETKSMELEQWKLKQDIYQKLQGSTNLQAAVKNLLNEDIRDVCDPFLKSLNYNDKNVQSQPMILQIVKVTNVAISKQKRLTDIQSVNRLLKLELTDGEKKITAIETEVINKLDESTPPGTKILLKFPKVLIVNKIFLLNNTNAEIKGGNVQILVDKWLVEKSLTAHERSYISTDNPPPPWIPFGQRIPQYVKSFQTLQTKDTKEDKDYKEKRDTTLKDIQSEKKTFSRNVKSVNDHVQDVIAAGFTLSQAKGALHKTKGNVDNAIELLRNQQKNRSSRYRKDDDDYEGSCSAKPSALSLGDFLQVGKDKIPISAETKQSHNPQMSSRGARARIPYNRGSTSGRGKEVDELANAFQSWPRLQDDTEQWPGLDEAIEASKAAAVANPAPNNTQNAAYSQMNRESQSDYLPPFSNPQRGYHRGGRRGSSSRSRTYYRGRR</sequence>
<dbReference type="InterPro" id="IPR013894">
    <property type="entry name" value="RMI1_OB"/>
</dbReference>
<dbReference type="PROSITE" id="PS50030">
    <property type="entry name" value="UBA"/>
    <property type="match status" value="1"/>
</dbReference>
<evidence type="ECO:0000256" key="1">
    <source>
        <dbReference type="ARBA" id="ARBA00004123"/>
    </source>
</evidence>
<dbReference type="GO" id="GO:0005634">
    <property type="term" value="C:nucleus"/>
    <property type="evidence" value="ECO:0007669"/>
    <property type="project" value="UniProtKB-SubCell"/>
</dbReference>
<proteinExistence type="predicted"/>